<protein>
    <submittedName>
        <fullName evidence="1">Uncharacterized protein</fullName>
    </submittedName>
</protein>
<dbReference type="EMBL" id="LR796274">
    <property type="protein sequence ID" value="CAB4133730.1"/>
    <property type="molecule type" value="Genomic_DNA"/>
</dbReference>
<accession>A0A6J5LLB3</accession>
<gene>
    <name evidence="1" type="ORF">UFOVP257_452</name>
</gene>
<organism evidence="1">
    <name type="scientific">uncultured Caudovirales phage</name>
    <dbReference type="NCBI Taxonomy" id="2100421"/>
    <lineage>
        <taxon>Viruses</taxon>
        <taxon>Duplodnaviria</taxon>
        <taxon>Heunggongvirae</taxon>
        <taxon>Uroviricota</taxon>
        <taxon>Caudoviricetes</taxon>
        <taxon>Peduoviridae</taxon>
        <taxon>Maltschvirus</taxon>
        <taxon>Maltschvirus maltsch</taxon>
    </lineage>
</organism>
<name>A0A6J5LLB3_9CAUD</name>
<evidence type="ECO:0000313" key="1">
    <source>
        <dbReference type="EMBL" id="CAB4133730.1"/>
    </source>
</evidence>
<sequence>MTDLSDDRNYNVTAYYENGNEAKVYASKLFYLGLTEFQG</sequence>
<reference evidence="1" key="1">
    <citation type="submission" date="2020-04" db="EMBL/GenBank/DDBJ databases">
        <authorList>
            <person name="Chiriac C."/>
            <person name="Salcher M."/>
            <person name="Ghai R."/>
            <person name="Kavagutti S V."/>
        </authorList>
    </citation>
    <scope>NUCLEOTIDE SEQUENCE</scope>
</reference>
<proteinExistence type="predicted"/>